<dbReference type="InterPro" id="IPR043128">
    <property type="entry name" value="Rev_trsase/Diguanyl_cyclase"/>
</dbReference>
<protein>
    <submittedName>
        <fullName evidence="3">Reverse transcriptase domain-containing protein</fullName>
    </submittedName>
</protein>
<dbReference type="SUPFAM" id="SSF56672">
    <property type="entry name" value="DNA/RNA polymerases"/>
    <property type="match status" value="1"/>
</dbReference>
<dbReference type="InterPro" id="IPR021109">
    <property type="entry name" value="Peptidase_aspartic_dom_sf"/>
</dbReference>
<dbReference type="InterPro" id="IPR043502">
    <property type="entry name" value="DNA/RNA_pol_sf"/>
</dbReference>
<dbReference type="CDD" id="cd01647">
    <property type="entry name" value="RT_LTR"/>
    <property type="match status" value="1"/>
</dbReference>
<dbReference type="Pfam" id="PF00078">
    <property type="entry name" value="RVT_1"/>
    <property type="match status" value="1"/>
</dbReference>
<keyword evidence="3" id="KW-0548">Nucleotidyltransferase</keyword>
<dbReference type="GO" id="GO:0003964">
    <property type="term" value="F:RNA-directed DNA polymerase activity"/>
    <property type="evidence" value="ECO:0007669"/>
    <property type="project" value="UniProtKB-KW"/>
</dbReference>
<dbReference type="InterPro" id="IPR000477">
    <property type="entry name" value="RT_dom"/>
</dbReference>
<feature type="domain" description="Reverse transcriptase" evidence="2">
    <location>
        <begin position="758"/>
        <end position="895"/>
    </location>
</feature>
<dbReference type="PANTHER" id="PTHR24559">
    <property type="entry name" value="TRANSPOSON TY3-I GAG-POL POLYPROTEIN"/>
    <property type="match status" value="1"/>
</dbReference>
<dbReference type="AlphaFoldDB" id="A0A6L2KMH9"/>
<dbReference type="InterPro" id="IPR053134">
    <property type="entry name" value="RNA-dir_DNA_polymerase"/>
</dbReference>
<feature type="region of interest" description="Disordered" evidence="1">
    <location>
        <begin position="1"/>
        <end position="33"/>
    </location>
</feature>
<accession>A0A6L2KMH9</accession>
<evidence type="ECO:0000313" key="3">
    <source>
        <dbReference type="EMBL" id="GEU49064.1"/>
    </source>
</evidence>
<keyword evidence="3" id="KW-0695">RNA-directed DNA polymerase</keyword>
<proteinExistence type="predicted"/>
<dbReference type="EMBL" id="BKCJ010002512">
    <property type="protein sequence ID" value="GEU49064.1"/>
    <property type="molecule type" value="Genomic_DNA"/>
</dbReference>
<gene>
    <name evidence="3" type="ORF">Tci_021042</name>
</gene>
<dbReference type="Gene3D" id="3.30.70.270">
    <property type="match status" value="1"/>
</dbReference>
<dbReference type="Gene3D" id="2.40.70.10">
    <property type="entry name" value="Acid Proteases"/>
    <property type="match status" value="1"/>
</dbReference>
<sequence length="895" mass="100330">MQTRSSSRLVSNPSSNPTPSTNPNPKGRNRRRSKQRIEDFNIEELSPPIVTMADQSTMAQLLQAATDGYEDAIVVPAIIANNFELKHGLLTLVQNKQFFGHDKEDPHAHVRYFNKITSTLKFLNVPNTEAWDRFKYLLRACPHHGFSELHQLDTFYNALNYKDQDSLNSTAGVEESCVTCRGAHSYRNCPATDVNVYRDNIPEFVSQASAAPAYQAPAPQTQGVSKEDFSAYVKANDALMRNMQTQGQNMQNQLTNLTDLITKFVNSNSASTSNSGTLPSNTIANPRSNLKAITTRSGVSYDGPQIPPSLFFLPKVVEDEPEETKDTVNPTNNGSIEDVQPQVVQSEFPVLTFKPITSPISEPAIASIFKDTSFEISFADALILMPKFALTLKALIGNKEKLSEMARTPLNEHCSAVLLKKLLEKLGDPGNFLIPCDFPGMAECLALSDLGASINLMPFLVWKRLSLPDLTPTCMTLKLSDHSISRPVGVAEDVYVKTGKALIDMFEGELTLRVGKEAITFNLDQTSRYSANYSDMTAKRIDVIDMAYEGYSQEVLGFSDTISSGNPTPYYDPFVSSTSLTLTPFRNSDFLLEEVDAFLAIEDEPTSIEFYQPYLDPEGDILLLEAFLNDDPSPPPSQGNYLPEVELKDLPPHLGYAFLEGDDKLPVIIAKNLSMEEKTALITVLKSHKRAIAWKLSDIKGVNPEFCTHKILIEEDFEPAVQIKEDPWVSPVHCVPKKGGFTVVENEDNELIPTRLVMGWRVCIDYHKLNEATRKDHFHLPFMDQMLERLAGNQYYCFLDGFSGYFQIPIDPKDQENTTFTCPYGTFAYRRMRFGLCNALGTFQRCMMAIFHDMIEKTMEVFMDDFSVSKNSFQSCLSHLERMLKRCEGTNLCLN</sequence>
<comment type="caution">
    <text evidence="3">The sequence shown here is derived from an EMBL/GenBank/DDBJ whole genome shotgun (WGS) entry which is preliminary data.</text>
</comment>
<dbReference type="Gene3D" id="3.10.10.10">
    <property type="entry name" value="HIV Type 1 Reverse Transcriptase, subunit A, domain 1"/>
    <property type="match status" value="1"/>
</dbReference>
<evidence type="ECO:0000259" key="2">
    <source>
        <dbReference type="Pfam" id="PF00078"/>
    </source>
</evidence>
<dbReference type="PANTHER" id="PTHR24559:SF444">
    <property type="entry name" value="REVERSE TRANSCRIPTASE DOMAIN-CONTAINING PROTEIN"/>
    <property type="match status" value="1"/>
</dbReference>
<reference evidence="3" key="1">
    <citation type="journal article" date="2019" name="Sci. Rep.">
        <title>Draft genome of Tanacetum cinerariifolium, the natural source of mosquito coil.</title>
        <authorList>
            <person name="Yamashiro T."/>
            <person name="Shiraishi A."/>
            <person name="Satake H."/>
            <person name="Nakayama K."/>
        </authorList>
    </citation>
    <scope>NUCLEOTIDE SEQUENCE</scope>
</reference>
<name>A0A6L2KMH9_TANCI</name>
<feature type="compositionally biased region" description="Low complexity" evidence="1">
    <location>
        <begin position="1"/>
        <end position="25"/>
    </location>
</feature>
<organism evidence="3">
    <name type="scientific">Tanacetum cinerariifolium</name>
    <name type="common">Dalmatian daisy</name>
    <name type="synonym">Chrysanthemum cinerariifolium</name>
    <dbReference type="NCBI Taxonomy" id="118510"/>
    <lineage>
        <taxon>Eukaryota</taxon>
        <taxon>Viridiplantae</taxon>
        <taxon>Streptophyta</taxon>
        <taxon>Embryophyta</taxon>
        <taxon>Tracheophyta</taxon>
        <taxon>Spermatophyta</taxon>
        <taxon>Magnoliopsida</taxon>
        <taxon>eudicotyledons</taxon>
        <taxon>Gunneridae</taxon>
        <taxon>Pentapetalae</taxon>
        <taxon>asterids</taxon>
        <taxon>campanulids</taxon>
        <taxon>Asterales</taxon>
        <taxon>Asteraceae</taxon>
        <taxon>Asteroideae</taxon>
        <taxon>Anthemideae</taxon>
        <taxon>Anthemidinae</taxon>
        <taxon>Tanacetum</taxon>
    </lineage>
</organism>
<evidence type="ECO:0000256" key="1">
    <source>
        <dbReference type="SAM" id="MobiDB-lite"/>
    </source>
</evidence>
<keyword evidence="3" id="KW-0808">Transferase</keyword>